<feature type="non-terminal residue" evidence="3">
    <location>
        <position position="200"/>
    </location>
</feature>
<dbReference type="SUPFAM" id="SSF52540">
    <property type="entry name" value="P-loop containing nucleoside triphosphate hydrolases"/>
    <property type="match status" value="1"/>
</dbReference>
<dbReference type="CDD" id="cd03109">
    <property type="entry name" value="DTBS"/>
    <property type="match status" value="1"/>
</dbReference>
<evidence type="ECO:0000256" key="1">
    <source>
        <dbReference type="ARBA" id="ARBA00022756"/>
    </source>
</evidence>
<evidence type="ECO:0000313" key="4">
    <source>
        <dbReference type="Proteomes" id="UP000738126"/>
    </source>
</evidence>
<name>A0ABS1ECN6_9GAMM</name>
<protein>
    <recommendedName>
        <fullName evidence="2">Dethiobiotin synthase</fullName>
        <ecNumber evidence="2">6.3.3.3</ecNumber>
    </recommendedName>
</protein>
<evidence type="ECO:0000256" key="2">
    <source>
        <dbReference type="NCBIfam" id="TIGR00347"/>
    </source>
</evidence>
<proteinExistence type="inferred from homology"/>
<dbReference type="PIRSF" id="PIRSF006755">
    <property type="entry name" value="DTB_synth"/>
    <property type="match status" value="1"/>
</dbReference>
<dbReference type="PANTHER" id="PTHR43210:SF5">
    <property type="entry name" value="DETHIOBIOTIN SYNTHETASE"/>
    <property type="match status" value="1"/>
</dbReference>
<dbReference type="InterPro" id="IPR027417">
    <property type="entry name" value="P-loop_NTPase"/>
</dbReference>
<keyword evidence="4" id="KW-1185">Reference proteome</keyword>
<comment type="caution">
    <text evidence="3">The sequence shown here is derived from an EMBL/GenBank/DDBJ whole genome shotgun (WGS) entry which is preliminary data.</text>
</comment>
<dbReference type="Proteomes" id="UP000738126">
    <property type="component" value="Unassembled WGS sequence"/>
</dbReference>
<dbReference type="EC" id="6.3.3.3" evidence="2"/>
<reference evidence="3 4" key="1">
    <citation type="journal article" date="2020" name="Microorganisms">
        <title>Osmotic Adaptation and Compatible Solute Biosynthesis of Phototrophic Bacteria as Revealed from Genome Analyses.</title>
        <authorList>
            <person name="Imhoff J.F."/>
            <person name="Rahn T."/>
            <person name="Kunzel S."/>
            <person name="Keller A."/>
            <person name="Neulinger S.C."/>
        </authorList>
    </citation>
    <scope>NUCLEOTIDE SEQUENCE [LARGE SCALE GENOMIC DNA]</scope>
    <source>
        <strain evidence="3 4">DSM 15116</strain>
    </source>
</reference>
<organism evidence="3 4">
    <name type="scientific">Halorhodospira neutriphila</name>
    <dbReference type="NCBI Taxonomy" id="168379"/>
    <lineage>
        <taxon>Bacteria</taxon>
        <taxon>Pseudomonadati</taxon>
        <taxon>Pseudomonadota</taxon>
        <taxon>Gammaproteobacteria</taxon>
        <taxon>Chromatiales</taxon>
        <taxon>Ectothiorhodospiraceae</taxon>
        <taxon>Halorhodospira</taxon>
    </lineage>
</organism>
<dbReference type="InterPro" id="IPR004472">
    <property type="entry name" value="DTB_synth_BioD"/>
</dbReference>
<dbReference type="Pfam" id="PF13500">
    <property type="entry name" value="AAA_26"/>
    <property type="match status" value="1"/>
</dbReference>
<dbReference type="PANTHER" id="PTHR43210">
    <property type="entry name" value="DETHIOBIOTIN SYNTHETASE"/>
    <property type="match status" value="1"/>
</dbReference>
<gene>
    <name evidence="3" type="primary">bioD</name>
    <name evidence="3" type="ORF">CKO13_11855</name>
</gene>
<sequence length="200" mass="20202">MSRRGAVAGIFVTGTDTGAGKTVVAAGLIAALQQRGWPVAAMKPVAAGCRRTAEGLRNDDAELLREALAEPPPYEAVNPCALEAAAAPHLVAAEAGRVIDVAGLAAAIRRTAAQRFTVVEGAGGWRVPLAGSADVAALARESGLPVLLVVGIQLGCLSAAQLSAEAIRADGVALAGWVACELDGADPRRAQQVASLEARL</sequence>
<dbReference type="EMBL" id="NRSH01000229">
    <property type="protein sequence ID" value="MBK1727691.1"/>
    <property type="molecule type" value="Genomic_DNA"/>
</dbReference>
<evidence type="ECO:0000313" key="3">
    <source>
        <dbReference type="EMBL" id="MBK1727691.1"/>
    </source>
</evidence>
<accession>A0ABS1ECN6</accession>
<dbReference type="Gene3D" id="3.40.50.300">
    <property type="entry name" value="P-loop containing nucleotide triphosphate hydrolases"/>
    <property type="match status" value="1"/>
</dbReference>
<dbReference type="HAMAP" id="MF_00336">
    <property type="entry name" value="BioD"/>
    <property type="match status" value="1"/>
</dbReference>
<keyword evidence="1" id="KW-0093">Biotin biosynthesis</keyword>
<dbReference type="NCBIfam" id="TIGR00347">
    <property type="entry name" value="bioD"/>
    <property type="match status" value="1"/>
</dbReference>